<dbReference type="GO" id="GO:0030288">
    <property type="term" value="C:outer membrane-bounded periplasmic space"/>
    <property type="evidence" value="ECO:0007669"/>
    <property type="project" value="TreeGrafter"/>
</dbReference>
<dbReference type="SUPFAM" id="SSF53807">
    <property type="entry name" value="Helical backbone' metal receptor"/>
    <property type="match status" value="1"/>
</dbReference>
<dbReference type="PANTHER" id="PTHR30532">
    <property type="entry name" value="IRON III DICITRATE-BINDING PERIPLASMIC PROTEIN"/>
    <property type="match status" value="1"/>
</dbReference>
<dbReference type="Proteomes" id="UP000249091">
    <property type="component" value="Chromosome 1"/>
</dbReference>
<dbReference type="PANTHER" id="PTHR30532:SF28">
    <property type="entry name" value="PETROBACTIN-BINDING PROTEIN YCLQ"/>
    <property type="match status" value="1"/>
</dbReference>
<proteinExistence type="inferred from homology"/>
<evidence type="ECO:0000256" key="2">
    <source>
        <dbReference type="ARBA" id="ARBA00008814"/>
    </source>
</evidence>
<sequence>MNAIRNYRRAAIGALAVIALAGCSTSTTDDADTTAAAQTVAIEDNFGEQTVTTPPKSVVATDNTFFETLDSWGVDLSAASVSLMPNTIGYKQDDSIIDLGTHREPNLEAVVAAEPDLIINGGRFAEFRADFSRLAPGASIVEVTPRDDQPFEAELKRGTTALGEIFGKQAEAQELNDAFDASIARVKAAYSPDTSVMGLITSGGEIGYVAPSNGRTIGPMFDIFGFTPSLEVPESSDNHQGDDISVEAIAASNPDLIIVMDRDAGTANGGGEGFVPAANIIQDAEALKSVGAVKDGKVIFLPTDTYTNESIQTYTEFFNSLADLLEQQKS</sequence>
<reference evidence="7 8" key="1">
    <citation type="submission" date="2018-06" db="EMBL/GenBank/DDBJ databases">
        <authorList>
            <consortium name="Pathogen Informatics"/>
            <person name="Doyle S."/>
        </authorList>
    </citation>
    <scope>NUCLEOTIDE SEQUENCE [LARGE SCALE GENOMIC DNA]</scope>
    <source>
        <strain evidence="7 8">NCTC10994</strain>
    </source>
</reference>
<feature type="domain" description="Fe/B12 periplasmic-binding" evidence="6">
    <location>
        <begin position="57"/>
        <end position="329"/>
    </location>
</feature>
<evidence type="ECO:0000313" key="8">
    <source>
        <dbReference type="Proteomes" id="UP000249091"/>
    </source>
</evidence>
<name>A0A2X4USP0_9NOCA</name>
<feature type="chain" id="PRO_5016083410" evidence="5">
    <location>
        <begin position="32"/>
        <end position="330"/>
    </location>
</feature>
<dbReference type="Pfam" id="PF01497">
    <property type="entry name" value="Peripla_BP_2"/>
    <property type="match status" value="1"/>
</dbReference>
<dbReference type="Gene3D" id="3.40.50.1980">
    <property type="entry name" value="Nitrogenase molybdenum iron protein domain"/>
    <property type="match status" value="2"/>
</dbReference>
<comment type="subcellular location">
    <subcellularLocation>
        <location evidence="1">Cell envelope</location>
    </subcellularLocation>
</comment>
<evidence type="ECO:0000259" key="6">
    <source>
        <dbReference type="PROSITE" id="PS50983"/>
    </source>
</evidence>
<evidence type="ECO:0000256" key="4">
    <source>
        <dbReference type="ARBA" id="ARBA00022729"/>
    </source>
</evidence>
<organism evidence="7 8">
    <name type="scientific">Rhodococcus coprophilus</name>
    <dbReference type="NCBI Taxonomy" id="38310"/>
    <lineage>
        <taxon>Bacteria</taxon>
        <taxon>Bacillati</taxon>
        <taxon>Actinomycetota</taxon>
        <taxon>Actinomycetes</taxon>
        <taxon>Mycobacteriales</taxon>
        <taxon>Nocardiaceae</taxon>
        <taxon>Rhodococcus</taxon>
    </lineage>
</organism>
<evidence type="ECO:0000256" key="1">
    <source>
        <dbReference type="ARBA" id="ARBA00004196"/>
    </source>
</evidence>
<dbReference type="KEGG" id="rcr:NCTC10994_03969"/>
<keyword evidence="8" id="KW-1185">Reference proteome</keyword>
<dbReference type="PROSITE" id="PS51257">
    <property type="entry name" value="PROKAR_LIPOPROTEIN"/>
    <property type="match status" value="1"/>
</dbReference>
<feature type="signal peptide" evidence="5">
    <location>
        <begin position="1"/>
        <end position="31"/>
    </location>
</feature>
<comment type="similarity">
    <text evidence="2">Belongs to the bacterial solute-binding protein 8 family.</text>
</comment>
<gene>
    <name evidence="7" type="primary">yclQ</name>
    <name evidence="7" type="ORF">NCTC10994_03969</name>
</gene>
<evidence type="ECO:0000256" key="5">
    <source>
        <dbReference type="SAM" id="SignalP"/>
    </source>
</evidence>
<protein>
    <submittedName>
        <fullName evidence="7">ABC transporter substrate-binding protein</fullName>
    </submittedName>
</protein>
<dbReference type="InterPro" id="IPR002491">
    <property type="entry name" value="ABC_transptr_periplasmic_BD"/>
</dbReference>
<dbReference type="STRING" id="1219011.GCA_001895045_01439"/>
<dbReference type="PROSITE" id="PS50983">
    <property type="entry name" value="FE_B12_PBP"/>
    <property type="match status" value="1"/>
</dbReference>
<keyword evidence="3" id="KW-0813">Transport</keyword>
<evidence type="ECO:0000256" key="3">
    <source>
        <dbReference type="ARBA" id="ARBA00022448"/>
    </source>
</evidence>
<dbReference type="InterPro" id="IPR051313">
    <property type="entry name" value="Bact_iron-sidero_bind"/>
</dbReference>
<evidence type="ECO:0000313" key="7">
    <source>
        <dbReference type="EMBL" id="SQI38708.1"/>
    </source>
</evidence>
<dbReference type="EMBL" id="LS483468">
    <property type="protein sequence ID" value="SQI38708.1"/>
    <property type="molecule type" value="Genomic_DNA"/>
</dbReference>
<dbReference type="RefSeq" id="WP_072699406.1">
    <property type="nucleotide sequence ID" value="NZ_JAFBBL010000001.1"/>
</dbReference>
<keyword evidence="4 5" id="KW-0732">Signal</keyword>
<dbReference type="AlphaFoldDB" id="A0A2X4USP0"/>
<accession>A0A2X4USP0</accession>
<dbReference type="GO" id="GO:1901678">
    <property type="term" value="P:iron coordination entity transport"/>
    <property type="evidence" value="ECO:0007669"/>
    <property type="project" value="UniProtKB-ARBA"/>
</dbReference>